<organism evidence="1 2">
    <name type="scientific">Halapricum hydrolyticum</name>
    <dbReference type="NCBI Taxonomy" id="2979991"/>
    <lineage>
        <taxon>Archaea</taxon>
        <taxon>Methanobacteriati</taxon>
        <taxon>Methanobacteriota</taxon>
        <taxon>Stenosarchaea group</taxon>
        <taxon>Halobacteria</taxon>
        <taxon>Halobacteriales</taxon>
        <taxon>Haloarculaceae</taxon>
        <taxon>Halapricum</taxon>
    </lineage>
</organism>
<accession>A0AAE3IAQ5</accession>
<dbReference type="Proteomes" id="UP001209746">
    <property type="component" value="Unassembled WGS sequence"/>
</dbReference>
<comment type="caution">
    <text evidence="1">The sequence shown here is derived from an EMBL/GenBank/DDBJ whole genome shotgun (WGS) entry which is preliminary data.</text>
</comment>
<evidence type="ECO:0000313" key="2">
    <source>
        <dbReference type="Proteomes" id="UP001209746"/>
    </source>
</evidence>
<name>A0AAE3IAQ5_9EURY</name>
<gene>
    <name evidence="1" type="ORF">OB914_06635</name>
</gene>
<dbReference type="Gene3D" id="1.10.10.10">
    <property type="entry name" value="Winged helix-like DNA-binding domain superfamily/Winged helix DNA-binding domain"/>
    <property type="match status" value="1"/>
</dbReference>
<dbReference type="EMBL" id="JAOPKD010000004">
    <property type="protein sequence ID" value="MCU4726642.1"/>
    <property type="molecule type" value="Genomic_DNA"/>
</dbReference>
<dbReference type="InterPro" id="IPR036388">
    <property type="entry name" value="WH-like_DNA-bd_sf"/>
</dbReference>
<evidence type="ECO:0000313" key="1">
    <source>
        <dbReference type="EMBL" id="MCU4726642.1"/>
    </source>
</evidence>
<reference evidence="1" key="1">
    <citation type="submission" date="2023-02" db="EMBL/GenBank/DDBJ databases">
        <title>Enrichment on poylsaccharides allowed isolation of novel metabolic and taxonomic groups of Haloarchaea.</title>
        <authorList>
            <person name="Sorokin D.Y."/>
            <person name="Elcheninov A.G."/>
            <person name="Khizhniak T.V."/>
            <person name="Kolganova T.V."/>
            <person name="Kublanov I.V."/>
        </authorList>
    </citation>
    <scope>NUCLEOTIDE SEQUENCE</scope>
    <source>
        <strain evidence="1">HArc-curdl7</strain>
    </source>
</reference>
<protein>
    <submittedName>
        <fullName evidence="1">PadR family transcriptional regulator</fullName>
    </submittedName>
</protein>
<dbReference type="AlphaFoldDB" id="A0AAE3IAQ5"/>
<dbReference type="RefSeq" id="WP_315910544.1">
    <property type="nucleotide sequence ID" value="NZ_JAOPKD010000004.1"/>
</dbReference>
<sequence length="98" mass="11261">MKWLQSGRRRDLCVLLYGEDGVPAQKLKTALERRYGERIDPKQFYGALEALERLGHVRSRTEGLSDVYELTDAGREHVEVYAAWLDDEVGCEDTESSR</sequence>
<dbReference type="InterPro" id="IPR036390">
    <property type="entry name" value="WH_DNA-bd_sf"/>
</dbReference>
<proteinExistence type="predicted"/>
<dbReference type="SUPFAM" id="SSF46785">
    <property type="entry name" value="Winged helix' DNA-binding domain"/>
    <property type="match status" value="1"/>
</dbReference>